<evidence type="ECO:0000313" key="2">
    <source>
        <dbReference type="EMBL" id="GBC08518.1"/>
    </source>
</evidence>
<proteinExistence type="predicted"/>
<dbReference type="EMBL" id="BEXD01004224">
    <property type="protein sequence ID" value="GBC08518.1"/>
    <property type="molecule type" value="Genomic_DNA"/>
</dbReference>
<evidence type="ECO:0000313" key="3">
    <source>
        <dbReference type="Proteomes" id="UP000247702"/>
    </source>
</evidence>
<keyword evidence="3" id="KW-1185">Reference proteome</keyword>
<dbReference type="AlphaFoldDB" id="A0A2Z6RZJ5"/>
<sequence>MEPPMSESLDSLTALVSRNHAKANKLQNDLKKCRKLLLKLVTDLSIVSELVTHAQLVTNVATLSRMILDGSFSLAEFCRQILTDELHLSMWTRDPDLSNNLHKVAPADSVTIKPIVKHLPRLKFFLPISPRICLTTLLDEAAAPLILIQKRSRTISEQAMNEDIVAGTAADVGIDGPSSPPKENNTASTSLSSHSNIAVAQQ</sequence>
<reference evidence="2 3" key="1">
    <citation type="submission" date="2017-11" db="EMBL/GenBank/DDBJ databases">
        <title>The genome of Rhizophagus clarus HR1 reveals common genetic basis of auxotrophy among arbuscular mycorrhizal fungi.</title>
        <authorList>
            <person name="Kobayashi Y."/>
        </authorList>
    </citation>
    <scope>NUCLEOTIDE SEQUENCE [LARGE SCALE GENOMIC DNA]</scope>
    <source>
        <strain evidence="2 3">HR1</strain>
    </source>
</reference>
<evidence type="ECO:0000256" key="1">
    <source>
        <dbReference type="SAM" id="MobiDB-lite"/>
    </source>
</evidence>
<dbReference type="Proteomes" id="UP000247702">
    <property type="component" value="Unassembled WGS sequence"/>
</dbReference>
<feature type="compositionally biased region" description="Polar residues" evidence="1">
    <location>
        <begin position="181"/>
        <end position="202"/>
    </location>
</feature>
<accession>A0A2Z6RZJ5</accession>
<organism evidence="2 3">
    <name type="scientific">Rhizophagus clarus</name>
    <dbReference type="NCBI Taxonomy" id="94130"/>
    <lineage>
        <taxon>Eukaryota</taxon>
        <taxon>Fungi</taxon>
        <taxon>Fungi incertae sedis</taxon>
        <taxon>Mucoromycota</taxon>
        <taxon>Glomeromycotina</taxon>
        <taxon>Glomeromycetes</taxon>
        <taxon>Glomerales</taxon>
        <taxon>Glomeraceae</taxon>
        <taxon>Rhizophagus</taxon>
    </lineage>
</organism>
<name>A0A2Z6RZJ5_9GLOM</name>
<comment type="caution">
    <text evidence="2">The sequence shown here is derived from an EMBL/GenBank/DDBJ whole genome shotgun (WGS) entry which is preliminary data.</text>
</comment>
<feature type="region of interest" description="Disordered" evidence="1">
    <location>
        <begin position="170"/>
        <end position="202"/>
    </location>
</feature>
<gene>
    <name evidence="2" type="ORF">RclHR1_08180012</name>
</gene>
<protein>
    <submittedName>
        <fullName evidence="2">Uncharacterized protein</fullName>
    </submittedName>
</protein>